<accession>A0A1H8CYH0</accession>
<protein>
    <submittedName>
        <fullName evidence="9">Raffinose/stachyose/melibiose transport system permease protein</fullName>
    </submittedName>
</protein>
<reference evidence="9 10" key="1">
    <citation type="submission" date="2016-10" db="EMBL/GenBank/DDBJ databases">
        <authorList>
            <person name="de Groot N.N."/>
        </authorList>
    </citation>
    <scope>NUCLEOTIDE SEQUENCE [LARGE SCALE GENOMIC DNA]</scope>
    <source>
        <strain evidence="9 10">CGMCC 1.5070</strain>
    </source>
</reference>
<proteinExistence type="inferred from homology"/>
<keyword evidence="4 7" id="KW-0812">Transmembrane</keyword>
<keyword evidence="2 7" id="KW-0813">Transport</keyword>
<evidence type="ECO:0000256" key="2">
    <source>
        <dbReference type="ARBA" id="ARBA00022448"/>
    </source>
</evidence>
<evidence type="ECO:0000259" key="8">
    <source>
        <dbReference type="PROSITE" id="PS50928"/>
    </source>
</evidence>
<evidence type="ECO:0000256" key="6">
    <source>
        <dbReference type="ARBA" id="ARBA00023136"/>
    </source>
</evidence>
<dbReference type="STRING" id="474960.SAMN05216180_2368"/>
<keyword evidence="6 7" id="KW-0472">Membrane</keyword>
<comment type="subcellular location">
    <subcellularLocation>
        <location evidence="1 7">Cell membrane</location>
        <topology evidence="1 7">Multi-pass membrane protein</topology>
    </subcellularLocation>
</comment>
<dbReference type="GO" id="GO:0055085">
    <property type="term" value="P:transmembrane transport"/>
    <property type="evidence" value="ECO:0007669"/>
    <property type="project" value="InterPro"/>
</dbReference>
<feature type="transmembrane region" description="Helical" evidence="7">
    <location>
        <begin position="12"/>
        <end position="33"/>
    </location>
</feature>
<organism evidence="9 10">
    <name type="scientific">Hydrogenoanaerobacterium saccharovorans</name>
    <dbReference type="NCBI Taxonomy" id="474960"/>
    <lineage>
        <taxon>Bacteria</taxon>
        <taxon>Bacillati</taxon>
        <taxon>Bacillota</taxon>
        <taxon>Clostridia</taxon>
        <taxon>Eubacteriales</taxon>
        <taxon>Oscillospiraceae</taxon>
        <taxon>Hydrogenoanaerobacterium</taxon>
    </lineage>
</organism>
<sequence length="289" mass="31995">MKANKVYSNWFLIPAVSLYTILFIIPVIIGFTYSFTNWNSMSDAVKFIGLKNYQEIFTLNSPYLYSIIITFVFTFFTIIFKGTLGLGLALLLNSNIKCKNVLRGIFFLPYALSPLIIGIVFISVLSPNGIFNEFLRLIGFDSIAKGWLTTPNTVLGATIGVESWRMIGWNMVIYLAGLQAIPKDYYEASSIDGASAWVQFIKITIPFLMPSLTITTVLNTIHGLKTFDLIFALTGGGPGSLTEVINVSVFREYSLGRYGMSTALGVVVFLITSIIALTMKNVMTGKEVK</sequence>
<evidence type="ECO:0000256" key="3">
    <source>
        <dbReference type="ARBA" id="ARBA00022475"/>
    </source>
</evidence>
<evidence type="ECO:0000256" key="7">
    <source>
        <dbReference type="RuleBase" id="RU363032"/>
    </source>
</evidence>
<feature type="domain" description="ABC transmembrane type-1" evidence="8">
    <location>
        <begin position="67"/>
        <end position="279"/>
    </location>
</feature>
<dbReference type="PANTHER" id="PTHR30193">
    <property type="entry name" value="ABC TRANSPORTER PERMEASE PROTEIN"/>
    <property type="match status" value="1"/>
</dbReference>
<keyword evidence="3" id="KW-1003">Cell membrane</keyword>
<dbReference type="InterPro" id="IPR000515">
    <property type="entry name" value="MetI-like"/>
</dbReference>
<comment type="similarity">
    <text evidence="7">Belongs to the binding-protein-dependent transport system permease family.</text>
</comment>
<dbReference type="Pfam" id="PF00528">
    <property type="entry name" value="BPD_transp_1"/>
    <property type="match status" value="1"/>
</dbReference>
<feature type="transmembrane region" description="Helical" evidence="7">
    <location>
        <begin position="258"/>
        <end position="279"/>
    </location>
</feature>
<dbReference type="EMBL" id="FOCG01000002">
    <property type="protein sequence ID" value="SEM99267.1"/>
    <property type="molecule type" value="Genomic_DNA"/>
</dbReference>
<dbReference type="InterPro" id="IPR051393">
    <property type="entry name" value="ABC_transporter_permease"/>
</dbReference>
<dbReference type="GO" id="GO:0005886">
    <property type="term" value="C:plasma membrane"/>
    <property type="evidence" value="ECO:0007669"/>
    <property type="project" value="UniProtKB-SubCell"/>
</dbReference>
<dbReference type="SUPFAM" id="SSF161098">
    <property type="entry name" value="MetI-like"/>
    <property type="match status" value="1"/>
</dbReference>
<evidence type="ECO:0000256" key="4">
    <source>
        <dbReference type="ARBA" id="ARBA00022692"/>
    </source>
</evidence>
<evidence type="ECO:0000256" key="1">
    <source>
        <dbReference type="ARBA" id="ARBA00004651"/>
    </source>
</evidence>
<dbReference type="Proteomes" id="UP000199158">
    <property type="component" value="Unassembled WGS sequence"/>
</dbReference>
<dbReference type="Gene3D" id="1.10.3720.10">
    <property type="entry name" value="MetI-like"/>
    <property type="match status" value="1"/>
</dbReference>
<dbReference type="OrthoDB" id="367897at2"/>
<feature type="transmembrane region" description="Helical" evidence="7">
    <location>
        <begin position="63"/>
        <end position="92"/>
    </location>
</feature>
<evidence type="ECO:0000256" key="5">
    <source>
        <dbReference type="ARBA" id="ARBA00022989"/>
    </source>
</evidence>
<dbReference type="AlphaFoldDB" id="A0A1H8CYH0"/>
<keyword evidence="5 7" id="KW-1133">Transmembrane helix</keyword>
<evidence type="ECO:0000313" key="10">
    <source>
        <dbReference type="Proteomes" id="UP000199158"/>
    </source>
</evidence>
<evidence type="ECO:0000313" key="9">
    <source>
        <dbReference type="EMBL" id="SEM99267.1"/>
    </source>
</evidence>
<keyword evidence="10" id="KW-1185">Reference proteome</keyword>
<dbReference type="PROSITE" id="PS50928">
    <property type="entry name" value="ABC_TM1"/>
    <property type="match status" value="1"/>
</dbReference>
<dbReference type="RefSeq" id="WP_092755405.1">
    <property type="nucleotide sequence ID" value="NZ_FOCG01000002.1"/>
</dbReference>
<feature type="transmembrane region" description="Helical" evidence="7">
    <location>
        <begin position="104"/>
        <end position="125"/>
    </location>
</feature>
<name>A0A1H8CYH0_9FIRM</name>
<dbReference type="PANTHER" id="PTHR30193:SF37">
    <property type="entry name" value="INNER MEMBRANE ABC TRANSPORTER PERMEASE PROTEIN YCJO"/>
    <property type="match status" value="1"/>
</dbReference>
<gene>
    <name evidence="9" type="ORF">SAMN05216180_2368</name>
</gene>
<dbReference type="InterPro" id="IPR035906">
    <property type="entry name" value="MetI-like_sf"/>
</dbReference>
<dbReference type="CDD" id="cd06261">
    <property type="entry name" value="TM_PBP2"/>
    <property type="match status" value="1"/>
</dbReference>